<evidence type="ECO:0000259" key="4">
    <source>
        <dbReference type="PROSITE" id="PS01124"/>
    </source>
</evidence>
<accession>A0ABR9HZ79</accession>
<dbReference type="PANTHER" id="PTHR46796">
    <property type="entry name" value="HTH-TYPE TRANSCRIPTIONAL ACTIVATOR RHAS-RELATED"/>
    <property type="match status" value="1"/>
</dbReference>
<dbReference type="PROSITE" id="PS00041">
    <property type="entry name" value="HTH_ARAC_FAMILY_1"/>
    <property type="match status" value="1"/>
</dbReference>
<evidence type="ECO:0000256" key="3">
    <source>
        <dbReference type="ARBA" id="ARBA00023163"/>
    </source>
</evidence>
<keyword evidence="6" id="KW-1185">Reference proteome</keyword>
<keyword evidence="1" id="KW-0805">Transcription regulation</keyword>
<feature type="domain" description="HTH araC/xylS-type" evidence="4">
    <location>
        <begin position="205"/>
        <end position="303"/>
    </location>
</feature>
<evidence type="ECO:0000313" key="6">
    <source>
        <dbReference type="Proteomes" id="UP000631670"/>
    </source>
</evidence>
<proteinExistence type="predicted"/>
<gene>
    <name evidence="5" type="ORF">H4696_003326</name>
</gene>
<sequence length="308" mass="32786">MDVLTDLLQRSRARGAAFSHSTARGAWGVEFPTGAKLAIHGILGGEAFAWTDDPGRSRRVLPGDVVLIRGPVRQFMAHTPGAAVVPFAYELCTTTAGGARRMKFGGESGDPTTFFCGAYTFEGELCAGLLSGLPELTVVRPRAGSSLRAILDVFAAEILRDAPGQQALLDSLLDVVLVQALREQLTADVQAAPAWFRAMDDPAVGAALRAVHETPARAWTVADLAGEASLSRATFARRFTSLLGVAPLTYVNDWRMALAREQLREGDASLAAIAHSLGYASEFSFAAAFKRHHGTPPGRWRTSKAIAG</sequence>
<dbReference type="RefSeq" id="WP_192782342.1">
    <property type="nucleotide sequence ID" value="NZ_JADBEG010000001.1"/>
</dbReference>
<dbReference type="Pfam" id="PF12852">
    <property type="entry name" value="Cupin_6"/>
    <property type="match status" value="1"/>
</dbReference>
<dbReference type="InterPro" id="IPR018062">
    <property type="entry name" value="HTH_AraC-typ_CS"/>
</dbReference>
<reference evidence="5 6" key="1">
    <citation type="submission" date="2020-10" db="EMBL/GenBank/DDBJ databases">
        <title>Sequencing the genomes of 1000 actinobacteria strains.</title>
        <authorList>
            <person name="Klenk H.-P."/>
        </authorList>
    </citation>
    <scope>NUCLEOTIDE SEQUENCE [LARGE SCALE GENOMIC DNA]</scope>
    <source>
        <strain evidence="5 6">DSM 44653</strain>
    </source>
</reference>
<evidence type="ECO:0000256" key="2">
    <source>
        <dbReference type="ARBA" id="ARBA00023125"/>
    </source>
</evidence>
<dbReference type="PANTHER" id="PTHR46796:SF13">
    <property type="entry name" value="HTH-TYPE TRANSCRIPTIONAL ACTIVATOR RHAS"/>
    <property type="match status" value="1"/>
</dbReference>
<dbReference type="Proteomes" id="UP000631670">
    <property type="component" value="Unassembled WGS sequence"/>
</dbReference>
<keyword evidence="3" id="KW-0804">Transcription</keyword>
<dbReference type="InterPro" id="IPR009057">
    <property type="entry name" value="Homeodomain-like_sf"/>
</dbReference>
<dbReference type="InterPro" id="IPR018060">
    <property type="entry name" value="HTH_AraC"/>
</dbReference>
<dbReference type="InterPro" id="IPR050204">
    <property type="entry name" value="AraC_XylS_family_regulators"/>
</dbReference>
<dbReference type="SUPFAM" id="SSF46689">
    <property type="entry name" value="Homeodomain-like"/>
    <property type="match status" value="2"/>
</dbReference>
<evidence type="ECO:0000256" key="1">
    <source>
        <dbReference type="ARBA" id="ARBA00023015"/>
    </source>
</evidence>
<comment type="caution">
    <text evidence="5">The sequence shown here is derived from an EMBL/GenBank/DDBJ whole genome shotgun (WGS) entry which is preliminary data.</text>
</comment>
<dbReference type="Gene3D" id="1.10.10.60">
    <property type="entry name" value="Homeodomain-like"/>
    <property type="match status" value="2"/>
</dbReference>
<dbReference type="EMBL" id="JADBEG010000001">
    <property type="protein sequence ID" value="MBE1496226.1"/>
    <property type="molecule type" value="Genomic_DNA"/>
</dbReference>
<dbReference type="PROSITE" id="PS01124">
    <property type="entry name" value="HTH_ARAC_FAMILY_2"/>
    <property type="match status" value="1"/>
</dbReference>
<dbReference type="Pfam" id="PF12833">
    <property type="entry name" value="HTH_18"/>
    <property type="match status" value="1"/>
</dbReference>
<organism evidence="5 6">
    <name type="scientific">Amycolatopsis lexingtonensis</name>
    <dbReference type="NCBI Taxonomy" id="218822"/>
    <lineage>
        <taxon>Bacteria</taxon>
        <taxon>Bacillati</taxon>
        <taxon>Actinomycetota</taxon>
        <taxon>Actinomycetes</taxon>
        <taxon>Pseudonocardiales</taxon>
        <taxon>Pseudonocardiaceae</taxon>
        <taxon>Amycolatopsis</taxon>
    </lineage>
</organism>
<dbReference type="InterPro" id="IPR032783">
    <property type="entry name" value="AraC_lig"/>
</dbReference>
<protein>
    <submittedName>
        <fullName evidence="5">AraC-like DNA-binding protein</fullName>
    </submittedName>
</protein>
<dbReference type="SMART" id="SM00342">
    <property type="entry name" value="HTH_ARAC"/>
    <property type="match status" value="1"/>
</dbReference>
<keyword evidence="2" id="KW-0238">DNA-binding</keyword>
<evidence type="ECO:0000313" key="5">
    <source>
        <dbReference type="EMBL" id="MBE1496226.1"/>
    </source>
</evidence>
<name>A0ABR9HZ79_9PSEU</name>